<evidence type="ECO:0000256" key="2">
    <source>
        <dbReference type="SAM" id="Phobius"/>
    </source>
</evidence>
<feature type="compositionally biased region" description="Acidic residues" evidence="1">
    <location>
        <begin position="60"/>
        <end position="73"/>
    </location>
</feature>
<evidence type="ECO:0000313" key="6">
    <source>
        <dbReference type="Proteomes" id="UP000659654"/>
    </source>
</evidence>
<proteinExistence type="predicted"/>
<protein>
    <submittedName>
        <fullName evidence="3">(pine wood nematode) hypothetical protein</fullName>
    </submittedName>
</protein>
<evidence type="ECO:0000313" key="5">
    <source>
        <dbReference type="Proteomes" id="UP000095284"/>
    </source>
</evidence>
<evidence type="ECO:0000313" key="3">
    <source>
        <dbReference type="EMBL" id="CAD5210316.1"/>
    </source>
</evidence>
<feature type="transmembrane region" description="Helical" evidence="2">
    <location>
        <begin position="94"/>
        <end position="117"/>
    </location>
</feature>
<feature type="compositionally biased region" description="Polar residues" evidence="1">
    <location>
        <begin position="1"/>
        <end position="22"/>
    </location>
</feature>
<dbReference type="AlphaFoldDB" id="A0A1I7S921"/>
<feature type="transmembrane region" description="Helical" evidence="2">
    <location>
        <begin position="186"/>
        <end position="210"/>
    </location>
</feature>
<feature type="transmembrane region" description="Helical" evidence="2">
    <location>
        <begin position="137"/>
        <end position="165"/>
    </location>
</feature>
<reference evidence="4" key="2">
    <citation type="submission" date="2020-08" db="EMBL/GenBank/DDBJ databases">
        <authorList>
            <person name="Kikuchi T."/>
        </authorList>
    </citation>
    <scope>NUCLEOTIDE SEQUENCE</scope>
    <source>
        <strain evidence="3">Ka4C1</strain>
    </source>
</reference>
<organism evidence="5 7">
    <name type="scientific">Bursaphelenchus xylophilus</name>
    <name type="common">Pinewood nematode worm</name>
    <name type="synonym">Aphelenchoides xylophilus</name>
    <dbReference type="NCBI Taxonomy" id="6326"/>
    <lineage>
        <taxon>Eukaryota</taxon>
        <taxon>Metazoa</taxon>
        <taxon>Ecdysozoa</taxon>
        <taxon>Nematoda</taxon>
        <taxon>Chromadorea</taxon>
        <taxon>Rhabditida</taxon>
        <taxon>Tylenchina</taxon>
        <taxon>Tylenchomorpha</taxon>
        <taxon>Aphelenchoidea</taxon>
        <taxon>Aphelenchoididae</taxon>
        <taxon>Bursaphelenchus</taxon>
    </lineage>
</organism>
<feature type="compositionally biased region" description="Acidic residues" evidence="1">
    <location>
        <begin position="28"/>
        <end position="39"/>
    </location>
</feature>
<dbReference type="EMBL" id="CAJFCV020000001">
    <property type="protein sequence ID" value="CAG9086160.1"/>
    <property type="molecule type" value="Genomic_DNA"/>
</dbReference>
<sequence>MGDQGSSNPNFRSDLSSKNVEPTQEDGTVVEDEGDEQYFQDELHLPDEIPDEPAVRREEAEEVGDGLDLEEGDPYSGSTDRLLEFCARYGVKPIVIVQLLYFLSLSLFLFIGVRRSLFRYDDVLYQLELDDMRKKIYIVSAFSVDLVMFVILPLVSAVFHSLTLLGFYRPRFTRFHKTKPSRFVKLLAVPQILVVAHYMAEIFVFLPEFFVKIESIWSWALVTFDLAIFSLHCFLFNLTFGIAEIDDLLYTWSLERLRRTLRVAQ</sequence>
<feature type="region of interest" description="Disordered" evidence="1">
    <location>
        <begin position="1"/>
        <end position="74"/>
    </location>
</feature>
<reference evidence="7" key="1">
    <citation type="submission" date="2016-11" db="UniProtKB">
        <authorList>
            <consortium name="WormBaseParasite"/>
        </authorList>
    </citation>
    <scope>IDENTIFICATION</scope>
</reference>
<name>A0A1I7S921_BURXY</name>
<dbReference type="Proteomes" id="UP000659654">
    <property type="component" value="Unassembled WGS sequence"/>
</dbReference>
<keyword evidence="2" id="KW-1133">Transmembrane helix</keyword>
<feature type="transmembrane region" description="Helical" evidence="2">
    <location>
        <begin position="216"/>
        <end position="240"/>
    </location>
</feature>
<dbReference type="Proteomes" id="UP000095284">
    <property type="component" value="Unplaced"/>
</dbReference>
<evidence type="ECO:0000313" key="4">
    <source>
        <dbReference type="EMBL" id="CAG9086160.1"/>
    </source>
</evidence>
<dbReference type="EMBL" id="CAJFDI010000001">
    <property type="protein sequence ID" value="CAD5210316.1"/>
    <property type="molecule type" value="Genomic_DNA"/>
</dbReference>
<keyword evidence="2" id="KW-0472">Membrane</keyword>
<dbReference type="WBParaSite" id="BXY_0951600.1">
    <property type="protein sequence ID" value="BXY_0951600.1"/>
    <property type="gene ID" value="BXY_0951600"/>
</dbReference>
<keyword evidence="6" id="KW-1185">Reference proteome</keyword>
<evidence type="ECO:0000256" key="1">
    <source>
        <dbReference type="SAM" id="MobiDB-lite"/>
    </source>
</evidence>
<keyword evidence="2" id="KW-0812">Transmembrane</keyword>
<feature type="compositionally biased region" description="Basic and acidic residues" evidence="1">
    <location>
        <begin position="41"/>
        <end position="59"/>
    </location>
</feature>
<accession>A0A1I7S921</accession>
<evidence type="ECO:0000313" key="7">
    <source>
        <dbReference type="WBParaSite" id="BXY_0951600.1"/>
    </source>
</evidence>
<dbReference type="Proteomes" id="UP000582659">
    <property type="component" value="Unassembled WGS sequence"/>
</dbReference>
<gene>
    <name evidence="3" type="ORF">BXYJ_LOCUS1874</name>
</gene>